<gene>
    <name evidence="1" type="ORF">AAFF_G00086750</name>
</gene>
<dbReference type="Proteomes" id="UP001221898">
    <property type="component" value="Unassembled WGS sequence"/>
</dbReference>
<reference evidence="1" key="1">
    <citation type="journal article" date="2023" name="Science">
        <title>Genome structures resolve the early diversification of teleost fishes.</title>
        <authorList>
            <person name="Parey E."/>
            <person name="Louis A."/>
            <person name="Montfort J."/>
            <person name="Bouchez O."/>
            <person name="Roques C."/>
            <person name="Iampietro C."/>
            <person name="Lluch J."/>
            <person name="Castinel A."/>
            <person name="Donnadieu C."/>
            <person name="Desvignes T."/>
            <person name="Floi Bucao C."/>
            <person name="Jouanno E."/>
            <person name="Wen M."/>
            <person name="Mejri S."/>
            <person name="Dirks R."/>
            <person name="Jansen H."/>
            <person name="Henkel C."/>
            <person name="Chen W.J."/>
            <person name="Zahm M."/>
            <person name="Cabau C."/>
            <person name="Klopp C."/>
            <person name="Thompson A.W."/>
            <person name="Robinson-Rechavi M."/>
            <person name="Braasch I."/>
            <person name="Lecointre G."/>
            <person name="Bobe J."/>
            <person name="Postlethwait J.H."/>
            <person name="Berthelot C."/>
            <person name="Roest Crollius H."/>
            <person name="Guiguen Y."/>
        </authorList>
    </citation>
    <scope>NUCLEOTIDE SEQUENCE</scope>
    <source>
        <strain evidence="1">NC1722</strain>
    </source>
</reference>
<accession>A0AAD7WCP6</accession>
<dbReference type="EMBL" id="JAINUG010000154">
    <property type="protein sequence ID" value="KAJ8391725.1"/>
    <property type="molecule type" value="Genomic_DNA"/>
</dbReference>
<name>A0AAD7WCP6_9TELE</name>
<sequence length="93" mass="10232">MAQTLLPSHRFPGGPPLGPGPFTAPLRRVYPICRLTGALEDLRLAAGPISSKCDGWRQRCRQTTLFTICQLHFSASFVLRLPSLDAAARRCIL</sequence>
<proteinExistence type="predicted"/>
<dbReference type="AlphaFoldDB" id="A0AAD7WCP6"/>
<keyword evidence="2" id="KW-1185">Reference proteome</keyword>
<protein>
    <submittedName>
        <fullName evidence="1">Uncharacterized protein</fullName>
    </submittedName>
</protein>
<organism evidence="1 2">
    <name type="scientific">Aldrovandia affinis</name>
    <dbReference type="NCBI Taxonomy" id="143900"/>
    <lineage>
        <taxon>Eukaryota</taxon>
        <taxon>Metazoa</taxon>
        <taxon>Chordata</taxon>
        <taxon>Craniata</taxon>
        <taxon>Vertebrata</taxon>
        <taxon>Euteleostomi</taxon>
        <taxon>Actinopterygii</taxon>
        <taxon>Neopterygii</taxon>
        <taxon>Teleostei</taxon>
        <taxon>Notacanthiformes</taxon>
        <taxon>Halosauridae</taxon>
        <taxon>Aldrovandia</taxon>
    </lineage>
</organism>
<comment type="caution">
    <text evidence="1">The sequence shown here is derived from an EMBL/GenBank/DDBJ whole genome shotgun (WGS) entry which is preliminary data.</text>
</comment>
<evidence type="ECO:0000313" key="1">
    <source>
        <dbReference type="EMBL" id="KAJ8391725.1"/>
    </source>
</evidence>
<evidence type="ECO:0000313" key="2">
    <source>
        <dbReference type="Proteomes" id="UP001221898"/>
    </source>
</evidence>